<accession>A0A314YK27</accession>
<evidence type="ECO:0000313" key="1">
    <source>
        <dbReference type="EMBL" id="PQQ00430.1"/>
    </source>
</evidence>
<proteinExistence type="predicted"/>
<evidence type="ECO:0000313" key="3">
    <source>
        <dbReference type="Proteomes" id="UP000250321"/>
    </source>
</evidence>
<comment type="caution">
    <text evidence="2">The sequence shown here is derived from an EMBL/GenBank/DDBJ whole genome shotgun (WGS) entry which is preliminary data.</text>
</comment>
<protein>
    <submittedName>
        <fullName evidence="2">Uncharacterized protein</fullName>
    </submittedName>
</protein>
<dbReference type="EMBL" id="PJQY01000915">
    <property type="protein sequence ID" value="PQQ06973.1"/>
    <property type="molecule type" value="Genomic_DNA"/>
</dbReference>
<gene>
    <name evidence="1" type="ORF">Pyn_08121</name>
    <name evidence="2" type="ORF">Pyn_27940</name>
</gene>
<organism evidence="2 3">
    <name type="scientific">Prunus yedoensis var. nudiflora</name>
    <dbReference type="NCBI Taxonomy" id="2094558"/>
    <lineage>
        <taxon>Eukaryota</taxon>
        <taxon>Viridiplantae</taxon>
        <taxon>Streptophyta</taxon>
        <taxon>Embryophyta</taxon>
        <taxon>Tracheophyta</taxon>
        <taxon>Spermatophyta</taxon>
        <taxon>Magnoliopsida</taxon>
        <taxon>eudicotyledons</taxon>
        <taxon>Gunneridae</taxon>
        <taxon>Pentapetalae</taxon>
        <taxon>rosids</taxon>
        <taxon>fabids</taxon>
        <taxon>Rosales</taxon>
        <taxon>Rosaceae</taxon>
        <taxon>Amygdaloideae</taxon>
        <taxon>Amygdaleae</taxon>
        <taxon>Prunus</taxon>
    </lineage>
</organism>
<dbReference type="EMBL" id="PJQY01001694">
    <property type="protein sequence ID" value="PQQ00430.1"/>
    <property type="molecule type" value="Genomic_DNA"/>
</dbReference>
<reference evidence="2 3" key="1">
    <citation type="submission" date="2018-02" db="EMBL/GenBank/DDBJ databases">
        <title>Draft genome of wild Prunus yedoensis var. nudiflora.</title>
        <authorList>
            <person name="Baek S."/>
            <person name="Kim J.-H."/>
            <person name="Choi K."/>
            <person name="Kim G.-B."/>
            <person name="Cho A."/>
            <person name="Jang H."/>
            <person name="Shin C.-H."/>
            <person name="Yu H.-J."/>
            <person name="Mun J.-H."/>
        </authorList>
    </citation>
    <scope>NUCLEOTIDE SEQUENCE [LARGE SCALE GENOMIC DNA]</scope>
    <source>
        <strain evidence="3">cv. Jeju island</strain>
        <tissue evidence="2">Leaf</tissue>
    </source>
</reference>
<evidence type="ECO:0000313" key="2">
    <source>
        <dbReference type="EMBL" id="PQQ06973.1"/>
    </source>
</evidence>
<keyword evidence="3" id="KW-1185">Reference proteome</keyword>
<name>A0A314YK27_PRUYE</name>
<dbReference type="Proteomes" id="UP000250321">
    <property type="component" value="Unassembled WGS sequence"/>
</dbReference>
<dbReference type="AlphaFoldDB" id="A0A314YK27"/>
<sequence length="102" mass="11961">MTAIVNYKRRITGQKERSFETRVQGISEKLRENFGRAWASKSFESVRKNEEGWVFILALKFDAKGHSSLERRNCLTAYSSTRRRVVNLEFVVSTDETKRRLT</sequence>